<sequence>LRIVERATGVKPILYISQTFVNRYLPKAPDLKHNYQVWIARYGEYKPDIRLVYWQLCPDGRVAGIHGEVDINVFNGYDDAFQSFVKNKTIK</sequence>
<protein>
    <submittedName>
        <fullName evidence="2">Glycosyl hydrolase family 25 family protein</fullName>
    </submittedName>
</protein>
<dbReference type="GO" id="GO:0016052">
    <property type="term" value="P:carbohydrate catabolic process"/>
    <property type="evidence" value="ECO:0007669"/>
    <property type="project" value="TreeGrafter"/>
</dbReference>
<proteinExistence type="inferred from homology"/>
<comment type="caution">
    <text evidence="2">The sequence shown here is derived from an EMBL/GenBank/DDBJ whole genome shotgun (WGS) entry which is preliminary data.</text>
</comment>
<accession>K1RS18</accession>
<name>K1RS18_9ZZZZ</name>
<gene>
    <name evidence="2" type="ORF">OBE_16328</name>
</gene>
<dbReference type="AlphaFoldDB" id="K1RS18"/>
<dbReference type="PROSITE" id="PS51904">
    <property type="entry name" value="GLYCOSYL_HYDROL_F25_2"/>
    <property type="match status" value="1"/>
</dbReference>
<evidence type="ECO:0000313" key="2">
    <source>
        <dbReference type="EMBL" id="EKC46314.1"/>
    </source>
</evidence>
<dbReference type="PANTHER" id="PTHR34135">
    <property type="entry name" value="LYSOZYME"/>
    <property type="match status" value="1"/>
</dbReference>
<dbReference type="SUPFAM" id="SSF51445">
    <property type="entry name" value="(Trans)glycosidases"/>
    <property type="match status" value="1"/>
</dbReference>
<organism evidence="2">
    <name type="scientific">human gut metagenome</name>
    <dbReference type="NCBI Taxonomy" id="408170"/>
    <lineage>
        <taxon>unclassified sequences</taxon>
        <taxon>metagenomes</taxon>
        <taxon>organismal metagenomes</taxon>
    </lineage>
</organism>
<dbReference type="InterPro" id="IPR017853">
    <property type="entry name" value="GH"/>
</dbReference>
<dbReference type="GO" id="GO:0016998">
    <property type="term" value="P:cell wall macromolecule catabolic process"/>
    <property type="evidence" value="ECO:0007669"/>
    <property type="project" value="InterPro"/>
</dbReference>
<dbReference type="GO" id="GO:0009253">
    <property type="term" value="P:peptidoglycan catabolic process"/>
    <property type="evidence" value="ECO:0007669"/>
    <property type="project" value="InterPro"/>
</dbReference>
<keyword evidence="2" id="KW-0378">Hydrolase</keyword>
<dbReference type="GO" id="GO:0003796">
    <property type="term" value="F:lysozyme activity"/>
    <property type="evidence" value="ECO:0007669"/>
    <property type="project" value="InterPro"/>
</dbReference>
<dbReference type="Pfam" id="PF01183">
    <property type="entry name" value="Glyco_hydro_25"/>
    <property type="match status" value="1"/>
</dbReference>
<dbReference type="InterPro" id="IPR002053">
    <property type="entry name" value="Glyco_hydro_25"/>
</dbReference>
<comment type="similarity">
    <text evidence="1">Belongs to the glycosyl hydrolase 25 family.</text>
</comment>
<evidence type="ECO:0000256" key="1">
    <source>
        <dbReference type="ARBA" id="ARBA00010646"/>
    </source>
</evidence>
<dbReference type="PANTHER" id="PTHR34135:SF2">
    <property type="entry name" value="LYSOZYME"/>
    <property type="match status" value="1"/>
</dbReference>
<dbReference type="Gene3D" id="3.20.20.80">
    <property type="entry name" value="Glycosidases"/>
    <property type="match status" value="1"/>
</dbReference>
<feature type="non-terminal residue" evidence="2">
    <location>
        <position position="1"/>
    </location>
</feature>
<reference evidence="2" key="1">
    <citation type="journal article" date="2013" name="Environ. Microbiol.">
        <title>Microbiota from the distal guts of lean and obese adolescents exhibit partial functional redundancy besides clear differences in community structure.</title>
        <authorList>
            <person name="Ferrer M."/>
            <person name="Ruiz A."/>
            <person name="Lanza F."/>
            <person name="Haange S.B."/>
            <person name="Oberbach A."/>
            <person name="Till H."/>
            <person name="Bargiela R."/>
            <person name="Campoy C."/>
            <person name="Segura M.T."/>
            <person name="Richter M."/>
            <person name="von Bergen M."/>
            <person name="Seifert J."/>
            <person name="Suarez A."/>
        </authorList>
    </citation>
    <scope>NUCLEOTIDE SEQUENCE</scope>
</reference>
<dbReference type="EMBL" id="AJWZ01011158">
    <property type="protein sequence ID" value="EKC46314.1"/>
    <property type="molecule type" value="Genomic_DNA"/>
</dbReference>